<dbReference type="EMBL" id="JACBAF010001882">
    <property type="protein sequence ID" value="KAF7172124.1"/>
    <property type="molecule type" value="Genomic_DNA"/>
</dbReference>
<name>A0A8H6P9E7_9EURO</name>
<dbReference type="EMBL" id="JACBAD010002025">
    <property type="protein sequence ID" value="KAF7122261.1"/>
    <property type="molecule type" value="Genomic_DNA"/>
</dbReference>
<protein>
    <submittedName>
        <fullName evidence="1">Uncharacterized protein</fullName>
    </submittedName>
</protein>
<keyword evidence="3" id="KW-1185">Reference proteome</keyword>
<dbReference type="Proteomes" id="UP000662466">
    <property type="component" value="Unassembled WGS sequence"/>
</dbReference>
<gene>
    <name evidence="1" type="ORF">CNMCM5793_000218</name>
    <name evidence="2" type="ORF">CNMCM6106_006391</name>
</gene>
<dbReference type="AlphaFoldDB" id="A0A8H6P9E7"/>
<dbReference type="OrthoDB" id="4445311at2759"/>
<evidence type="ECO:0000313" key="2">
    <source>
        <dbReference type="EMBL" id="KAF7172124.1"/>
    </source>
</evidence>
<reference evidence="1" key="1">
    <citation type="submission" date="2020-06" db="EMBL/GenBank/DDBJ databases">
        <title>Draft genome sequences of strains closely related to Aspergillus parafelis and Aspergillus hiratsukae.</title>
        <authorList>
            <person name="Dos Santos R.A.C."/>
            <person name="Rivero-Menendez O."/>
            <person name="Steenwyk J.L."/>
            <person name="Mead M.E."/>
            <person name="Goldman G.H."/>
            <person name="Alastruey-Izquierdo A."/>
            <person name="Rokas A."/>
        </authorList>
    </citation>
    <scope>NUCLEOTIDE SEQUENCE</scope>
    <source>
        <strain evidence="1">CNM-CM5793</strain>
        <strain evidence="2">CNM-CM6106</strain>
    </source>
</reference>
<organism evidence="1 3">
    <name type="scientific">Aspergillus hiratsukae</name>
    <dbReference type="NCBI Taxonomy" id="1194566"/>
    <lineage>
        <taxon>Eukaryota</taxon>
        <taxon>Fungi</taxon>
        <taxon>Dikarya</taxon>
        <taxon>Ascomycota</taxon>
        <taxon>Pezizomycotina</taxon>
        <taxon>Eurotiomycetes</taxon>
        <taxon>Eurotiomycetidae</taxon>
        <taxon>Eurotiales</taxon>
        <taxon>Aspergillaceae</taxon>
        <taxon>Aspergillus</taxon>
        <taxon>Aspergillus subgen. Fumigati</taxon>
    </lineage>
</organism>
<dbReference type="Proteomes" id="UP000630445">
    <property type="component" value="Unassembled WGS sequence"/>
</dbReference>
<evidence type="ECO:0000313" key="1">
    <source>
        <dbReference type="EMBL" id="KAF7122261.1"/>
    </source>
</evidence>
<sequence length="133" mass="14786">MEQGPVSTRGPMRLSLVVGRWELSSTNNDLELDLSKIEFPSSVIPKITLPTMPMLAGIITKMSHNWDASGYWVPFNHTTAFLKFRTSAPWIQVCDSSGEPLTKGQWEFTESLHLPSPKAAHIRTSVHGIAPRS</sequence>
<proteinExistence type="predicted"/>
<evidence type="ECO:0000313" key="3">
    <source>
        <dbReference type="Proteomes" id="UP000630445"/>
    </source>
</evidence>
<comment type="caution">
    <text evidence="1">The sequence shown here is derived from an EMBL/GenBank/DDBJ whole genome shotgun (WGS) entry which is preliminary data.</text>
</comment>
<accession>A0A8H6P9E7</accession>